<dbReference type="Pfam" id="PF00581">
    <property type="entry name" value="Rhodanese"/>
    <property type="match status" value="1"/>
</dbReference>
<dbReference type="EMBL" id="FNFO01000003">
    <property type="protein sequence ID" value="SDK76463.1"/>
    <property type="molecule type" value="Genomic_DNA"/>
</dbReference>
<dbReference type="OrthoDB" id="9808735at2"/>
<dbReference type="RefSeq" id="WP_089681494.1">
    <property type="nucleotide sequence ID" value="NZ_FNFO01000003.1"/>
</dbReference>
<evidence type="ECO:0000259" key="1">
    <source>
        <dbReference type="PROSITE" id="PS50206"/>
    </source>
</evidence>
<keyword evidence="2" id="KW-0548">Nucleotidyltransferase</keyword>
<name>A0A1G9EK60_9BACT</name>
<evidence type="ECO:0000313" key="2">
    <source>
        <dbReference type="EMBL" id="SDK76463.1"/>
    </source>
</evidence>
<dbReference type="InterPro" id="IPR036873">
    <property type="entry name" value="Rhodanese-like_dom_sf"/>
</dbReference>
<dbReference type="PANTHER" id="PTHR43031:SF17">
    <property type="entry name" value="SULFURTRANSFERASE YTWF-RELATED"/>
    <property type="match status" value="1"/>
</dbReference>
<dbReference type="PROSITE" id="PS50206">
    <property type="entry name" value="RHODANESE_3"/>
    <property type="match status" value="1"/>
</dbReference>
<proteinExistence type="predicted"/>
<dbReference type="GO" id="GO:0016779">
    <property type="term" value="F:nucleotidyltransferase activity"/>
    <property type="evidence" value="ECO:0007669"/>
    <property type="project" value="UniProtKB-KW"/>
</dbReference>
<evidence type="ECO:0000313" key="3">
    <source>
        <dbReference type="Proteomes" id="UP000198510"/>
    </source>
</evidence>
<dbReference type="InterPro" id="IPR001763">
    <property type="entry name" value="Rhodanese-like_dom"/>
</dbReference>
<dbReference type="SMART" id="SM00450">
    <property type="entry name" value="RHOD"/>
    <property type="match status" value="1"/>
</dbReference>
<dbReference type="InterPro" id="IPR050229">
    <property type="entry name" value="GlpE_sulfurtransferase"/>
</dbReference>
<dbReference type="AlphaFoldDB" id="A0A1G9EK60"/>
<accession>A0A1G9EK60</accession>
<dbReference type="SUPFAM" id="SSF52821">
    <property type="entry name" value="Rhodanese/Cell cycle control phosphatase"/>
    <property type="match status" value="1"/>
</dbReference>
<reference evidence="2 3" key="1">
    <citation type="submission" date="2016-10" db="EMBL/GenBank/DDBJ databases">
        <authorList>
            <person name="de Groot N.N."/>
        </authorList>
    </citation>
    <scope>NUCLEOTIDE SEQUENCE [LARGE SCALE GENOMIC DNA]</scope>
    <source>
        <strain evidence="2 3">DSM 25186</strain>
    </source>
</reference>
<protein>
    <submittedName>
        <fullName evidence="2">Adenylyltransferase and sulfurtransferase</fullName>
    </submittedName>
</protein>
<feature type="domain" description="Rhodanese" evidence="1">
    <location>
        <begin position="20"/>
        <end position="109"/>
    </location>
</feature>
<dbReference type="Proteomes" id="UP000198510">
    <property type="component" value="Unassembled WGS sequence"/>
</dbReference>
<dbReference type="Gene3D" id="3.40.250.10">
    <property type="entry name" value="Rhodanese-like domain"/>
    <property type="match status" value="1"/>
</dbReference>
<dbReference type="PANTHER" id="PTHR43031">
    <property type="entry name" value="FAD-DEPENDENT OXIDOREDUCTASE"/>
    <property type="match status" value="1"/>
</dbReference>
<keyword evidence="3" id="KW-1185">Reference proteome</keyword>
<keyword evidence="2" id="KW-0808">Transferase</keyword>
<dbReference type="STRING" id="1075417.SAMN05421823_103500"/>
<sequence length="111" mass="12891">MYVSRTKSITASQLKERLERREAMQIIDVREPFEWEICHLEEAELIPMRRIPVNLERVATDKPVVLYCHQGLRSANIIRFMEDALGVDNLYTLVGGIDAWAKQVDHSMATY</sequence>
<organism evidence="2 3">
    <name type="scientific">Catalinimonas alkaloidigena</name>
    <dbReference type="NCBI Taxonomy" id="1075417"/>
    <lineage>
        <taxon>Bacteria</taxon>
        <taxon>Pseudomonadati</taxon>
        <taxon>Bacteroidota</taxon>
        <taxon>Cytophagia</taxon>
        <taxon>Cytophagales</taxon>
        <taxon>Catalimonadaceae</taxon>
        <taxon>Catalinimonas</taxon>
    </lineage>
</organism>
<gene>
    <name evidence="2" type="ORF">SAMN05421823_103500</name>
</gene>